<evidence type="ECO:0000256" key="1">
    <source>
        <dbReference type="SAM" id="Phobius"/>
    </source>
</evidence>
<gene>
    <name evidence="3" type="ORF">PD5205_01996</name>
    <name evidence="2" type="ORF">PD885_02035</name>
</gene>
<dbReference type="GeneID" id="61894414"/>
<dbReference type="Pfam" id="PF10734">
    <property type="entry name" value="DUF2523"/>
    <property type="match status" value="1"/>
</dbReference>
<evidence type="ECO:0000313" key="3">
    <source>
        <dbReference type="EMBL" id="SMR03299.1"/>
    </source>
</evidence>
<keyword evidence="4" id="KW-1185">Reference proteome</keyword>
<dbReference type="AlphaFoldDB" id="A0A1Y6HIH1"/>
<sequence>MSWFSFDVPWLGALGGLLNKLMKLKLALWTAKALGALGLGFAGKAFVYDPLIDQAVSAWQLVPPLAANWVHALGLDTAISILLSAYGIQGVQRVFLTRANQARDE</sequence>
<dbReference type="OrthoDB" id="6040680at2"/>
<dbReference type="RefSeq" id="WP_065975218.1">
    <property type="nucleotide sequence ID" value="NZ_CP127378.1"/>
</dbReference>
<feature type="transmembrane region" description="Helical" evidence="1">
    <location>
        <begin position="26"/>
        <end position="48"/>
    </location>
</feature>
<protein>
    <recommendedName>
        <fullName evidence="6">DUF2523 domain-containing protein</fullName>
    </recommendedName>
</protein>
<reference evidence="2 4" key="1">
    <citation type="submission" date="2017-05" db="EMBL/GenBank/DDBJ databases">
        <authorList>
            <person name="Blom J."/>
        </authorList>
    </citation>
    <scope>NUCLEOTIDE SEQUENCE [LARGE SCALE GENOMIC DNA]</scope>
    <source>
        <strain evidence="2">PD885</strain>
    </source>
</reference>
<dbReference type="EMBL" id="LT853885">
    <property type="protein sequence ID" value="SMR03299.1"/>
    <property type="molecule type" value="Genomic_DNA"/>
</dbReference>
<keyword evidence="1" id="KW-0472">Membrane</keyword>
<evidence type="ECO:0008006" key="6">
    <source>
        <dbReference type="Google" id="ProtNLM"/>
    </source>
</evidence>
<dbReference type="Proteomes" id="UP000195877">
    <property type="component" value="Chromosome 1"/>
</dbReference>
<accession>A0A1Y6HIH1</accession>
<dbReference type="KEGG" id="xfr:BER92_09615"/>
<organism evidence="3 5">
    <name type="scientific">Xanthomonas fragariae</name>
    <dbReference type="NCBI Taxonomy" id="48664"/>
    <lineage>
        <taxon>Bacteria</taxon>
        <taxon>Pseudomonadati</taxon>
        <taxon>Pseudomonadota</taxon>
        <taxon>Gammaproteobacteria</taxon>
        <taxon>Lysobacterales</taxon>
        <taxon>Lysobacteraceae</taxon>
        <taxon>Xanthomonas</taxon>
    </lineage>
</organism>
<keyword evidence="1" id="KW-1133">Transmembrane helix</keyword>
<name>A0A1Y6HIH1_9XANT</name>
<dbReference type="InterPro" id="IPR019670">
    <property type="entry name" value="DUF2523"/>
</dbReference>
<evidence type="ECO:0000313" key="5">
    <source>
        <dbReference type="Proteomes" id="UP000195953"/>
    </source>
</evidence>
<evidence type="ECO:0000313" key="2">
    <source>
        <dbReference type="EMBL" id="SMQ99279.1"/>
    </source>
</evidence>
<proteinExistence type="predicted"/>
<reference evidence="3 5" key="2">
    <citation type="submission" date="2017-05" db="EMBL/GenBank/DDBJ databases">
        <authorList>
            <person name="Song R."/>
            <person name="Chenine A.L."/>
            <person name="Ruprecht R.M."/>
        </authorList>
    </citation>
    <scope>NUCLEOTIDE SEQUENCE [LARGE SCALE GENOMIC DNA]</scope>
    <source>
        <strain evidence="3">PD5205</strain>
    </source>
</reference>
<evidence type="ECO:0000313" key="4">
    <source>
        <dbReference type="Proteomes" id="UP000195877"/>
    </source>
</evidence>
<dbReference type="STRING" id="48664.BER92_09615"/>
<keyword evidence="1" id="KW-0812">Transmembrane</keyword>
<dbReference type="Proteomes" id="UP000195953">
    <property type="component" value="Chromosome 1"/>
</dbReference>
<dbReference type="EMBL" id="LT853882">
    <property type="protein sequence ID" value="SMQ99279.1"/>
    <property type="molecule type" value="Genomic_DNA"/>
</dbReference>